<dbReference type="PANTHER" id="PTHR45184">
    <property type="entry name" value="DNAJ PROTEIN ERDJ3A"/>
    <property type="match status" value="1"/>
</dbReference>
<sequence>MENMTLKRSFVFVAVFLSQNWIFCKEVTYTSYHYTASFTPHEMFQDLFPLTQSNFTEKVLHSPDPWVVVVHDGSLEKVWKTMAAGVRGIIWVGMIDKRTEQSLLQEIDFTESENSVARVYPYGAKSTKERKWKSASSPNEARALAVNSLPDRTYRIKDGNLRDFLIESFMSKPSKFPVLIVTDEQEALTLHKALAVRYEKYFIFGRIVKPGPDELQKLGLTKIYFEPPAIFVLLAQRDNKIVSDNFQFSTVQYDKLKMGEMNYTNIIQFLFAVNGQYRYLLPGTSLSDQKTEAEMEDILQIEGQRFQITFSDVRSASNGSKKAMPTKEQKSDDMKFEFKKEIHYGDSSIKDEL</sequence>
<dbReference type="Proteomes" id="UP001634394">
    <property type="component" value="Unassembled WGS sequence"/>
</dbReference>
<evidence type="ECO:0000256" key="1">
    <source>
        <dbReference type="SAM" id="MobiDB-lite"/>
    </source>
</evidence>
<proteinExistence type="predicted"/>
<comment type="caution">
    <text evidence="3">The sequence shown here is derived from an EMBL/GenBank/DDBJ whole genome shotgun (WGS) entry which is preliminary data.</text>
</comment>
<feature type="compositionally biased region" description="Basic and acidic residues" evidence="1">
    <location>
        <begin position="325"/>
        <end position="334"/>
    </location>
</feature>
<evidence type="ECO:0000313" key="3">
    <source>
        <dbReference type="EMBL" id="KAL3869684.1"/>
    </source>
</evidence>
<dbReference type="PANTHER" id="PTHR45184:SF1">
    <property type="entry name" value="DNAJ PROTEIN ERDJ3A"/>
    <property type="match status" value="1"/>
</dbReference>
<reference evidence="3 4" key="1">
    <citation type="submission" date="2024-11" db="EMBL/GenBank/DDBJ databases">
        <title>Chromosome-level genome assembly of the freshwater bivalve Anodonta woodiana.</title>
        <authorList>
            <person name="Chen X."/>
        </authorList>
    </citation>
    <scope>NUCLEOTIDE SEQUENCE [LARGE SCALE GENOMIC DNA]</scope>
    <source>
        <strain evidence="3">MN2024</strain>
        <tissue evidence="3">Gills</tissue>
    </source>
</reference>
<accession>A0ABD3W732</accession>
<dbReference type="InterPro" id="IPR052842">
    <property type="entry name" value="ER_Co-chaperone"/>
</dbReference>
<evidence type="ECO:0000256" key="2">
    <source>
        <dbReference type="SAM" id="SignalP"/>
    </source>
</evidence>
<keyword evidence="2" id="KW-0732">Signal</keyword>
<name>A0ABD3W732_SINWO</name>
<feature type="region of interest" description="Disordered" evidence="1">
    <location>
        <begin position="314"/>
        <end position="334"/>
    </location>
</feature>
<keyword evidence="4" id="KW-1185">Reference proteome</keyword>
<protein>
    <submittedName>
        <fullName evidence="3">Uncharacterized protein</fullName>
    </submittedName>
</protein>
<organism evidence="3 4">
    <name type="scientific">Sinanodonta woodiana</name>
    <name type="common">Chinese pond mussel</name>
    <name type="synonym">Anodonta woodiana</name>
    <dbReference type="NCBI Taxonomy" id="1069815"/>
    <lineage>
        <taxon>Eukaryota</taxon>
        <taxon>Metazoa</taxon>
        <taxon>Spiralia</taxon>
        <taxon>Lophotrochozoa</taxon>
        <taxon>Mollusca</taxon>
        <taxon>Bivalvia</taxon>
        <taxon>Autobranchia</taxon>
        <taxon>Heteroconchia</taxon>
        <taxon>Palaeoheterodonta</taxon>
        <taxon>Unionida</taxon>
        <taxon>Unionoidea</taxon>
        <taxon>Unionidae</taxon>
        <taxon>Unioninae</taxon>
        <taxon>Sinanodonta</taxon>
    </lineage>
</organism>
<evidence type="ECO:0000313" key="4">
    <source>
        <dbReference type="Proteomes" id="UP001634394"/>
    </source>
</evidence>
<gene>
    <name evidence="3" type="ORF">ACJMK2_042346</name>
</gene>
<feature type="signal peptide" evidence="2">
    <location>
        <begin position="1"/>
        <end position="24"/>
    </location>
</feature>
<dbReference type="EMBL" id="JBJQND010000008">
    <property type="protein sequence ID" value="KAL3869684.1"/>
    <property type="molecule type" value="Genomic_DNA"/>
</dbReference>
<dbReference type="AlphaFoldDB" id="A0ABD3W732"/>
<feature type="chain" id="PRO_5044896230" evidence="2">
    <location>
        <begin position="25"/>
        <end position="353"/>
    </location>
</feature>